<keyword evidence="1" id="KW-1133">Transmembrane helix</keyword>
<evidence type="ECO:0000313" key="2">
    <source>
        <dbReference type="EMBL" id="QIB67689.1"/>
    </source>
</evidence>
<dbReference type="PANTHER" id="PTHR30093">
    <property type="entry name" value="GENERAL SECRETION PATHWAY PROTEIN G"/>
    <property type="match status" value="1"/>
</dbReference>
<dbReference type="Proteomes" id="UP000477680">
    <property type="component" value="Chromosome"/>
</dbReference>
<dbReference type="Pfam" id="PF16732">
    <property type="entry name" value="ComP_DUS"/>
    <property type="match status" value="1"/>
</dbReference>
<dbReference type="Gene3D" id="3.30.700.10">
    <property type="entry name" value="Glycoprotein, Type 4 Pilin"/>
    <property type="match status" value="1"/>
</dbReference>
<dbReference type="GO" id="GO:0043683">
    <property type="term" value="P:type IV pilus assembly"/>
    <property type="evidence" value="ECO:0007669"/>
    <property type="project" value="InterPro"/>
</dbReference>
<keyword evidence="1" id="KW-0472">Membrane</keyword>
<proteinExistence type="predicted"/>
<organism evidence="2 3">
    <name type="scientific">Kineobactrum salinum</name>
    <dbReference type="NCBI Taxonomy" id="2708301"/>
    <lineage>
        <taxon>Bacteria</taxon>
        <taxon>Pseudomonadati</taxon>
        <taxon>Pseudomonadota</taxon>
        <taxon>Gammaproteobacteria</taxon>
        <taxon>Cellvibrionales</taxon>
        <taxon>Halieaceae</taxon>
        <taxon>Kineobactrum</taxon>
    </lineage>
</organism>
<keyword evidence="3" id="KW-1185">Reference proteome</keyword>
<dbReference type="Pfam" id="PF07963">
    <property type="entry name" value="N_methyl"/>
    <property type="match status" value="1"/>
</dbReference>
<sequence length="132" mass="14418">MPERVSERGFTLIELMIVVAIVAILVVVAYPSYLKYTVRANRAEAQAYLMELAQRQQQYFTDARAYAANEGLLNMEPPDRVESNYAISFTLAAGPPPAFTVTATPRAGSPQVGDGVLTINNAGQKLRGAEPW</sequence>
<dbReference type="InterPro" id="IPR012902">
    <property type="entry name" value="N_methyl_site"/>
</dbReference>
<dbReference type="EMBL" id="CP048711">
    <property type="protein sequence ID" value="QIB67689.1"/>
    <property type="molecule type" value="Genomic_DNA"/>
</dbReference>
<accession>A0A6C0U8H2</accession>
<feature type="transmembrane region" description="Helical" evidence="1">
    <location>
        <begin position="12"/>
        <end position="33"/>
    </location>
</feature>
<keyword evidence="1" id="KW-0812">Transmembrane</keyword>
<dbReference type="SUPFAM" id="SSF54523">
    <property type="entry name" value="Pili subunits"/>
    <property type="match status" value="1"/>
</dbReference>
<reference evidence="2 3" key="1">
    <citation type="submission" date="2020-02" db="EMBL/GenBank/DDBJ databases">
        <title>Genome sequencing for Kineobactrum sp. M2.</title>
        <authorList>
            <person name="Park S.-J."/>
        </authorList>
    </citation>
    <scope>NUCLEOTIDE SEQUENCE [LARGE SCALE GENOMIC DNA]</scope>
    <source>
        <strain evidence="2 3">M2</strain>
    </source>
</reference>
<evidence type="ECO:0000256" key="1">
    <source>
        <dbReference type="SAM" id="Phobius"/>
    </source>
</evidence>
<dbReference type="NCBIfam" id="TIGR02532">
    <property type="entry name" value="IV_pilin_GFxxxE"/>
    <property type="match status" value="1"/>
</dbReference>
<dbReference type="AlphaFoldDB" id="A0A6C0U8H2"/>
<evidence type="ECO:0000313" key="3">
    <source>
        <dbReference type="Proteomes" id="UP000477680"/>
    </source>
</evidence>
<dbReference type="KEGG" id="kim:G3T16_14045"/>
<dbReference type="PROSITE" id="PS00409">
    <property type="entry name" value="PROKAR_NTER_METHYL"/>
    <property type="match status" value="1"/>
</dbReference>
<gene>
    <name evidence="2" type="ORF">G3T16_14045</name>
</gene>
<dbReference type="InterPro" id="IPR045584">
    <property type="entry name" value="Pilin-like"/>
</dbReference>
<dbReference type="InterPro" id="IPR031982">
    <property type="entry name" value="PilE-like"/>
</dbReference>
<name>A0A6C0U8H2_9GAMM</name>
<protein>
    <submittedName>
        <fullName evidence="2">Prepilin-type N-terminal cleavage/methylation domain-containing protein</fullName>
    </submittedName>
</protein>
<dbReference type="PANTHER" id="PTHR30093:SF47">
    <property type="entry name" value="TYPE IV PILUS NON-CORE MINOR PILIN PILE"/>
    <property type="match status" value="1"/>
</dbReference>